<feature type="domain" description="Carbohydrate kinase PfkB" evidence="7">
    <location>
        <begin position="14"/>
        <end position="288"/>
    </location>
</feature>
<evidence type="ECO:0000259" key="7">
    <source>
        <dbReference type="Pfam" id="PF00294"/>
    </source>
</evidence>
<evidence type="ECO:0000256" key="4">
    <source>
        <dbReference type="ARBA" id="ARBA00022777"/>
    </source>
</evidence>
<dbReference type="GO" id="GO:0005829">
    <property type="term" value="C:cytosol"/>
    <property type="evidence" value="ECO:0007669"/>
    <property type="project" value="TreeGrafter"/>
</dbReference>
<dbReference type="GO" id="GO:0044281">
    <property type="term" value="P:small molecule metabolic process"/>
    <property type="evidence" value="ECO:0007669"/>
    <property type="project" value="UniProtKB-ARBA"/>
</dbReference>
<comment type="similarity">
    <text evidence="1">Belongs to the carbohydrate kinase pfkB family.</text>
</comment>
<dbReference type="NCBIfam" id="TIGR03828">
    <property type="entry name" value="pfkB"/>
    <property type="match status" value="1"/>
</dbReference>
<comment type="pathway">
    <text evidence="6">Carbohydrate metabolism; D-tagatose 6-phosphate degradation; D-glyceraldehyde 3-phosphate and glycerone phosphate from D-tagatose 6-phosphate: step 1/2.</text>
</comment>
<keyword evidence="3 6" id="KW-0547">Nucleotide-binding</keyword>
<dbReference type="GO" id="GO:0005524">
    <property type="term" value="F:ATP binding"/>
    <property type="evidence" value="ECO:0007669"/>
    <property type="project" value="UniProtKB-KW"/>
</dbReference>
<dbReference type="RefSeq" id="WP_353949131.1">
    <property type="nucleotide sequence ID" value="NZ_CP159510.1"/>
</dbReference>
<dbReference type="PIRSF" id="PIRSF000535">
    <property type="entry name" value="1PFK/6PFK/LacC"/>
    <property type="match status" value="1"/>
</dbReference>
<name>A0AAU8IIH2_9BACL</name>
<dbReference type="InterPro" id="IPR017583">
    <property type="entry name" value="Tagatose/fructose_Pkinase"/>
</dbReference>
<evidence type="ECO:0000256" key="3">
    <source>
        <dbReference type="ARBA" id="ARBA00022741"/>
    </source>
</evidence>
<proteinExistence type="inferred from homology"/>
<dbReference type="SUPFAM" id="SSF53613">
    <property type="entry name" value="Ribokinase-like"/>
    <property type="match status" value="1"/>
</dbReference>
<organism evidence="8">
    <name type="scientific">Sporolactobacillus sp. Y61</name>
    <dbReference type="NCBI Taxonomy" id="3160863"/>
    <lineage>
        <taxon>Bacteria</taxon>
        <taxon>Bacillati</taxon>
        <taxon>Bacillota</taxon>
        <taxon>Bacilli</taxon>
        <taxon>Bacillales</taxon>
        <taxon>Sporolactobacillaceae</taxon>
        <taxon>Sporolactobacillus</taxon>
    </lineage>
</organism>
<dbReference type="PANTHER" id="PTHR46566:SF5">
    <property type="entry name" value="1-PHOSPHOFRUCTOKINASE"/>
    <property type="match status" value="1"/>
</dbReference>
<sequence>MILTITLNPSIDMNYHIDKLEINQVNRTGNPVMTAGGKGLNVTRVIHQNDEPVMATGFLGGMTGTYISQKLERQGIKHNFIKIRQNTRHCLALMHEGNQTEVLESGPEISMDESELFIENYKKFLDLCNVVVASGSIPAGPGTAFYQRLISLANKKGRKFILDTSGDALKEGIKAHPFLIKPNLHEIELLLRVKIESEEELINAVRRLAQKGPKNVVISLGDKGAIAILNNVLYRVRTTKIHVVSAVGSGDSMVAGLALGIARGYNAKKLLALGSCFGALNALESETGYIDVNRIQKFMDKTEVVSL</sequence>
<dbReference type="EC" id="2.7.1.144" evidence="6"/>
<dbReference type="InterPro" id="IPR011611">
    <property type="entry name" value="PfkB_dom"/>
</dbReference>
<evidence type="ECO:0000313" key="8">
    <source>
        <dbReference type="EMBL" id="XCJ18049.1"/>
    </source>
</evidence>
<dbReference type="FunFam" id="3.40.1190.20:FF:000001">
    <property type="entry name" value="Phosphofructokinase"/>
    <property type="match status" value="1"/>
</dbReference>
<dbReference type="GO" id="GO:0009024">
    <property type="term" value="F:tagatose-6-phosphate kinase activity"/>
    <property type="evidence" value="ECO:0007669"/>
    <property type="project" value="UniProtKB-EC"/>
</dbReference>
<comment type="similarity">
    <text evidence="6">Belongs to the carbohydrate kinase PfkB family. LacC subfamily.</text>
</comment>
<dbReference type="InterPro" id="IPR029056">
    <property type="entry name" value="Ribokinase-like"/>
</dbReference>
<dbReference type="Gene3D" id="3.40.1190.20">
    <property type="match status" value="1"/>
</dbReference>
<dbReference type="InterPro" id="IPR022463">
    <property type="entry name" value="1-PFruKinase"/>
</dbReference>
<dbReference type="EMBL" id="CP159510">
    <property type="protein sequence ID" value="XCJ18049.1"/>
    <property type="molecule type" value="Genomic_DNA"/>
</dbReference>
<dbReference type="Pfam" id="PF00294">
    <property type="entry name" value="PfkB"/>
    <property type="match status" value="1"/>
</dbReference>
<keyword evidence="4" id="KW-0418">Kinase</keyword>
<comment type="catalytic activity">
    <reaction evidence="6">
        <text>D-tagatofuranose 6-phosphate + ATP = D-tagatofuranose 1,6-bisphosphate + ADP + H(+)</text>
        <dbReference type="Rhea" id="RHEA:12420"/>
        <dbReference type="ChEBI" id="CHEBI:15378"/>
        <dbReference type="ChEBI" id="CHEBI:30616"/>
        <dbReference type="ChEBI" id="CHEBI:58694"/>
        <dbReference type="ChEBI" id="CHEBI:58695"/>
        <dbReference type="ChEBI" id="CHEBI:456216"/>
        <dbReference type="EC" id="2.7.1.144"/>
    </reaction>
</comment>
<accession>A0AAU8IIH2</accession>
<evidence type="ECO:0000256" key="6">
    <source>
        <dbReference type="PIRNR" id="PIRNR000535"/>
    </source>
</evidence>
<evidence type="ECO:0000256" key="1">
    <source>
        <dbReference type="ARBA" id="ARBA00005380"/>
    </source>
</evidence>
<dbReference type="AlphaFoldDB" id="A0AAU8IIH2"/>
<evidence type="ECO:0000256" key="2">
    <source>
        <dbReference type="ARBA" id="ARBA00022679"/>
    </source>
</evidence>
<dbReference type="GO" id="GO:0008662">
    <property type="term" value="F:1-phosphofructokinase activity"/>
    <property type="evidence" value="ECO:0007669"/>
    <property type="project" value="InterPro"/>
</dbReference>
<dbReference type="CDD" id="cd01164">
    <property type="entry name" value="FruK_PfkB_like"/>
    <property type="match status" value="1"/>
</dbReference>
<keyword evidence="2 6" id="KW-0808">Transferase</keyword>
<dbReference type="GO" id="GO:0005988">
    <property type="term" value="P:lactose metabolic process"/>
    <property type="evidence" value="ECO:0007669"/>
    <property type="project" value="UniProtKB-KW"/>
</dbReference>
<evidence type="ECO:0000256" key="5">
    <source>
        <dbReference type="ARBA" id="ARBA00022840"/>
    </source>
</evidence>
<dbReference type="GO" id="GO:0016052">
    <property type="term" value="P:carbohydrate catabolic process"/>
    <property type="evidence" value="ECO:0007669"/>
    <property type="project" value="UniProtKB-ARBA"/>
</dbReference>
<reference evidence="8" key="1">
    <citation type="submission" date="2024-06" db="EMBL/GenBank/DDBJ databases">
        <authorList>
            <person name="Fan A."/>
            <person name="Zhang F.Y."/>
            <person name="Zhang L."/>
        </authorList>
    </citation>
    <scope>NUCLEOTIDE SEQUENCE</scope>
    <source>
        <strain evidence="8">Y61</strain>
    </source>
</reference>
<keyword evidence="5 6" id="KW-0067">ATP-binding</keyword>
<keyword evidence="6" id="KW-0423">Lactose metabolism</keyword>
<dbReference type="PANTHER" id="PTHR46566">
    <property type="entry name" value="1-PHOSPHOFRUCTOKINASE-RELATED"/>
    <property type="match status" value="1"/>
</dbReference>
<protein>
    <recommendedName>
        <fullName evidence="6">Tagatose-6-phosphate kinase</fullName>
        <ecNumber evidence="6">2.7.1.144</ecNumber>
    </recommendedName>
</protein>
<gene>
    <name evidence="8" type="primary">pfkB</name>
    <name evidence="8" type="ORF">ABNN70_06255</name>
</gene>
<dbReference type="NCBIfam" id="TIGR03168">
    <property type="entry name" value="1-PFK"/>
    <property type="match status" value="1"/>
</dbReference>